<dbReference type="AlphaFoldDB" id="A0A7Y9RW41"/>
<protein>
    <submittedName>
        <fullName evidence="2">Uncharacterized protein</fullName>
    </submittedName>
</protein>
<proteinExistence type="predicted"/>
<feature type="chain" id="PRO_5031492500" evidence="1">
    <location>
        <begin position="36"/>
        <end position="187"/>
    </location>
</feature>
<dbReference type="RefSeq" id="WP_179517563.1">
    <property type="nucleotide sequence ID" value="NZ_JACCAC010000001.1"/>
</dbReference>
<dbReference type="Proteomes" id="UP000544110">
    <property type="component" value="Unassembled WGS sequence"/>
</dbReference>
<feature type="signal peptide" evidence="1">
    <location>
        <begin position="1"/>
        <end position="35"/>
    </location>
</feature>
<gene>
    <name evidence="2" type="ORF">BJ989_001359</name>
</gene>
<evidence type="ECO:0000313" key="3">
    <source>
        <dbReference type="Proteomes" id="UP000544110"/>
    </source>
</evidence>
<dbReference type="EMBL" id="JACCAC010000001">
    <property type="protein sequence ID" value="NYG55055.1"/>
    <property type="molecule type" value="Genomic_DNA"/>
</dbReference>
<organism evidence="2 3">
    <name type="scientific">Nocardioides perillae</name>
    <dbReference type="NCBI Taxonomy" id="1119534"/>
    <lineage>
        <taxon>Bacteria</taxon>
        <taxon>Bacillati</taxon>
        <taxon>Actinomycetota</taxon>
        <taxon>Actinomycetes</taxon>
        <taxon>Propionibacteriales</taxon>
        <taxon>Nocardioidaceae</taxon>
        <taxon>Nocardioides</taxon>
    </lineage>
</organism>
<name>A0A7Y9RW41_9ACTN</name>
<comment type="caution">
    <text evidence="2">The sequence shown here is derived from an EMBL/GenBank/DDBJ whole genome shotgun (WGS) entry which is preliminary data.</text>
</comment>
<evidence type="ECO:0000256" key="1">
    <source>
        <dbReference type="SAM" id="SignalP"/>
    </source>
</evidence>
<accession>A0A7Y9RW41</accession>
<reference evidence="2 3" key="1">
    <citation type="submission" date="2020-07" db="EMBL/GenBank/DDBJ databases">
        <title>Sequencing the genomes of 1000 actinobacteria strains.</title>
        <authorList>
            <person name="Klenk H.-P."/>
        </authorList>
    </citation>
    <scope>NUCLEOTIDE SEQUENCE [LARGE SCALE GENOMIC DNA]</scope>
    <source>
        <strain evidence="2 3">DSM 24552</strain>
    </source>
</reference>
<evidence type="ECO:0000313" key="2">
    <source>
        <dbReference type="EMBL" id="NYG55055.1"/>
    </source>
</evidence>
<keyword evidence="1" id="KW-0732">Signal</keyword>
<keyword evidence="3" id="KW-1185">Reference proteome</keyword>
<sequence>MRTLPGRTGRTTTLSALASATAVAAVVALASPADAAAIGVRDADDTRHGSDLRSVVVRHTDRAVVVTTTHDDLRRDPASGSGGAVYLDTDPADRGPEFVFVGGYFVGTDYQLVRTEGFGPDQWGEPVDGSYEMTVDYATDQVRMRMSRAALSRPDEVRVAVRVSGPSESTVDWLRQPRSSTPWVARG</sequence>